<comment type="caution">
    <text evidence="2">The sequence shown here is derived from an EMBL/GenBank/DDBJ whole genome shotgun (WGS) entry which is preliminary data.</text>
</comment>
<dbReference type="AlphaFoldDB" id="A0A0F9LJ83"/>
<accession>A0A0F9LJ83</accession>
<feature type="non-terminal residue" evidence="2">
    <location>
        <position position="1"/>
    </location>
</feature>
<dbReference type="Gene3D" id="3.40.50.300">
    <property type="entry name" value="P-loop containing nucleotide triphosphate hydrolases"/>
    <property type="match status" value="1"/>
</dbReference>
<organism evidence="2">
    <name type="scientific">marine sediment metagenome</name>
    <dbReference type="NCBI Taxonomy" id="412755"/>
    <lineage>
        <taxon>unclassified sequences</taxon>
        <taxon>metagenomes</taxon>
        <taxon>ecological metagenomes</taxon>
    </lineage>
</organism>
<dbReference type="InterPro" id="IPR027417">
    <property type="entry name" value="P-loop_NTPase"/>
</dbReference>
<gene>
    <name evidence="2" type="ORF">LCGC14_1574100</name>
</gene>
<evidence type="ECO:0000259" key="1">
    <source>
        <dbReference type="PROSITE" id="PS51199"/>
    </source>
</evidence>
<dbReference type="GO" id="GO:0005829">
    <property type="term" value="C:cytosol"/>
    <property type="evidence" value="ECO:0007669"/>
    <property type="project" value="TreeGrafter"/>
</dbReference>
<evidence type="ECO:0000313" key="2">
    <source>
        <dbReference type="EMBL" id="KKM27510.1"/>
    </source>
</evidence>
<dbReference type="Pfam" id="PF03796">
    <property type="entry name" value="DnaB_C"/>
    <property type="match status" value="1"/>
</dbReference>
<dbReference type="GO" id="GO:0003678">
    <property type="term" value="F:DNA helicase activity"/>
    <property type="evidence" value="ECO:0007669"/>
    <property type="project" value="InterPro"/>
</dbReference>
<dbReference type="SUPFAM" id="SSF52540">
    <property type="entry name" value="P-loop containing nucleoside triphosphate hydrolases"/>
    <property type="match status" value="1"/>
</dbReference>
<proteinExistence type="predicted"/>
<dbReference type="PROSITE" id="PS51199">
    <property type="entry name" value="SF4_HELICASE"/>
    <property type="match status" value="1"/>
</dbReference>
<sequence>DLVHQMNRAAGTRGNPRPVLSDLGESIGVEQNASSIIFLYRPDYYKDNGSDETEIIIAANRDGNTGVAKLGFNKPGERYHELGRIDRMPIPVVDIDDTRKDIHQ</sequence>
<dbReference type="GO" id="GO:0005524">
    <property type="term" value="F:ATP binding"/>
    <property type="evidence" value="ECO:0007669"/>
    <property type="project" value="InterPro"/>
</dbReference>
<dbReference type="GO" id="GO:0006260">
    <property type="term" value="P:DNA replication"/>
    <property type="evidence" value="ECO:0007669"/>
    <property type="project" value="InterPro"/>
</dbReference>
<feature type="domain" description="SF4 helicase" evidence="1">
    <location>
        <begin position="1"/>
        <end position="86"/>
    </location>
</feature>
<dbReference type="PANTHER" id="PTHR30153">
    <property type="entry name" value="REPLICATIVE DNA HELICASE DNAB"/>
    <property type="match status" value="1"/>
</dbReference>
<dbReference type="EMBL" id="LAZR01012309">
    <property type="protein sequence ID" value="KKM27510.1"/>
    <property type="molecule type" value="Genomic_DNA"/>
</dbReference>
<dbReference type="InterPro" id="IPR007694">
    <property type="entry name" value="DNA_helicase_DnaB-like_C"/>
</dbReference>
<dbReference type="PANTHER" id="PTHR30153:SF2">
    <property type="entry name" value="REPLICATIVE DNA HELICASE"/>
    <property type="match status" value="1"/>
</dbReference>
<name>A0A0F9LJ83_9ZZZZ</name>
<protein>
    <recommendedName>
        <fullName evidence="1">SF4 helicase domain-containing protein</fullName>
    </recommendedName>
</protein>
<reference evidence="2" key="1">
    <citation type="journal article" date="2015" name="Nature">
        <title>Complex archaea that bridge the gap between prokaryotes and eukaryotes.</title>
        <authorList>
            <person name="Spang A."/>
            <person name="Saw J.H."/>
            <person name="Jorgensen S.L."/>
            <person name="Zaremba-Niedzwiedzka K."/>
            <person name="Martijn J."/>
            <person name="Lind A.E."/>
            <person name="van Eijk R."/>
            <person name="Schleper C."/>
            <person name="Guy L."/>
            <person name="Ettema T.J."/>
        </authorList>
    </citation>
    <scope>NUCLEOTIDE SEQUENCE</scope>
</reference>